<evidence type="ECO:0000313" key="8">
    <source>
        <dbReference type="Proteomes" id="UP000189137"/>
    </source>
</evidence>
<evidence type="ECO:0000256" key="2">
    <source>
        <dbReference type="ARBA" id="ARBA00010961"/>
    </source>
</evidence>
<name>A0A9X8WPY4_CLODI</name>
<protein>
    <recommendedName>
        <fullName evidence="6">Mutator family transposase</fullName>
    </recommendedName>
</protein>
<dbReference type="GO" id="GO:0006313">
    <property type="term" value="P:DNA transposition"/>
    <property type="evidence" value="ECO:0007669"/>
    <property type="project" value="UniProtKB-UniRule"/>
</dbReference>
<evidence type="ECO:0000256" key="4">
    <source>
        <dbReference type="ARBA" id="ARBA00023125"/>
    </source>
</evidence>
<dbReference type="AlphaFoldDB" id="A0A9X8WPY4"/>
<evidence type="ECO:0000256" key="1">
    <source>
        <dbReference type="ARBA" id="ARBA00002190"/>
    </source>
</evidence>
<keyword evidence="6" id="KW-0814">Transposable element</keyword>
<gene>
    <name evidence="7" type="ORF">SAMEA3375112_01338</name>
</gene>
<dbReference type="Pfam" id="PF00872">
    <property type="entry name" value="Transposase_mut"/>
    <property type="match status" value="1"/>
</dbReference>
<evidence type="ECO:0000256" key="5">
    <source>
        <dbReference type="ARBA" id="ARBA00023172"/>
    </source>
</evidence>
<accession>A0A9X8WPY4</accession>
<keyword evidence="3 6" id="KW-0815">Transposition</keyword>
<evidence type="ECO:0000256" key="3">
    <source>
        <dbReference type="ARBA" id="ARBA00022578"/>
    </source>
</evidence>
<comment type="similarity">
    <text evidence="2 6">Belongs to the transposase mutator family.</text>
</comment>
<evidence type="ECO:0000313" key="7">
    <source>
        <dbReference type="EMBL" id="SJS15113.1"/>
    </source>
</evidence>
<keyword evidence="4 6" id="KW-0238">DNA-binding</keyword>
<organism evidence="7 8">
    <name type="scientific">Clostridioides difficile</name>
    <name type="common">Peptoclostridium difficile</name>
    <dbReference type="NCBI Taxonomy" id="1496"/>
    <lineage>
        <taxon>Bacteria</taxon>
        <taxon>Bacillati</taxon>
        <taxon>Bacillota</taxon>
        <taxon>Clostridia</taxon>
        <taxon>Peptostreptococcales</taxon>
        <taxon>Peptostreptococcaceae</taxon>
        <taxon>Clostridioides</taxon>
    </lineage>
</organism>
<dbReference type="Proteomes" id="UP000189137">
    <property type="component" value="Unassembled WGS sequence"/>
</dbReference>
<comment type="function">
    <text evidence="1 6">Required for the transposition of the insertion element.</text>
</comment>
<proteinExistence type="inferred from homology"/>
<dbReference type="GO" id="GO:0004803">
    <property type="term" value="F:transposase activity"/>
    <property type="evidence" value="ECO:0007669"/>
    <property type="project" value="UniProtKB-UniRule"/>
</dbReference>
<sequence>MLKDLFASTIHKMLESEIEDHLMYERYDNQSKATSNSRNGYRAKNVKSDFGEVKLNIPRDDFQPRVIQNYENEISGIENQVIGMYSKGMSTRDIYHTFK</sequence>
<dbReference type="PANTHER" id="PTHR33217">
    <property type="entry name" value="TRANSPOSASE FOR INSERTION SEQUENCE ELEMENT IS1081"/>
    <property type="match status" value="1"/>
</dbReference>
<dbReference type="EMBL" id="FUPS01000004">
    <property type="protein sequence ID" value="SJS15113.1"/>
    <property type="molecule type" value="Genomic_DNA"/>
</dbReference>
<dbReference type="PANTHER" id="PTHR33217:SF5">
    <property type="entry name" value="MUTATOR FAMILY TRANSPOSASE"/>
    <property type="match status" value="1"/>
</dbReference>
<comment type="caution">
    <text evidence="7">The sequence shown here is derived from an EMBL/GenBank/DDBJ whole genome shotgun (WGS) entry which is preliminary data.</text>
</comment>
<keyword evidence="5 6" id="KW-0233">DNA recombination</keyword>
<evidence type="ECO:0000256" key="6">
    <source>
        <dbReference type="RuleBase" id="RU365089"/>
    </source>
</evidence>
<dbReference type="RefSeq" id="WP_021415736.1">
    <property type="nucleotide sequence ID" value="NZ_JBICOS010000021.1"/>
</dbReference>
<dbReference type="InterPro" id="IPR001207">
    <property type="entry name" value="Transposase_mutator"/>
</dbReference>
<dbReference type="GO" id="GO:0003677">
    <property type="term" value="F:DNA binding"/>
    <property type="evidence" value="ECO:0007669"/>
    <property type="project" value="UniProtKB-UniRule"/>
</dbReference>
<reference evidence="7 8" key="1">
    <citation type="submission" date="2017-02" db="EMBL/GenBank/DDBJ databases">
        <authorList>
            <consortium name="Pathogen Informatics"/>
        </authorList>
    </citation>
    <scope>NUCLEOTIDE SEQUENCE [LARGE SCALE GENOMIC DNA]</scope>
    <source>
        <strain evidence="7 8">VRECD0157</strain>
    </source>
</reference>